<evidence type="ECO:0000256" key="3">
    <source>
        <dbReference type="ARBA" id="ARBA00023002"/>
    </source>
</evidence>
<keyword evidence="3" id="KW-0560">Oxidoreductase</keyword>
<dbReference type="Gene3D" id="3.20.20.70">
    <property type="entry name" value="Aldolase class I"/>
    <property type="match status" value="1"/>
</dbReference>
<proteinExistence type="predicted"/>
<sequence length="379" mass="40042">MLRTDLTQLLGIEHPIMCAGMGFFVTGPDLAAAVSNAGGIGTIGAVGLNPAGLRQVIRELKAKLSPGKPYGVDLLLPADPRENPNARKTNKDYSGGQLEALVQVMVDEKVPLFVCAVGVPPRWVSDKLHQSGTVIMNMIGHPSHVAKAIKAGCDIICAQGTEAGGHTGDIATTVLVPMAVDLCKGHKNHFGSGVLVVAAGGIRDGRGVAAALALGASGVWMGTRFLMTPESNVEPKAKEILLKADFKTATMRTTAYTGRPCRVIKNEFVKRWESQPGARDKLLQSGVIPLAKDLMDDKVKPTAFYGLMGDGTGAPLRRKDDPKLNEIVDPRNSALLAGQSVMAIDALKPAGDLLHEIVAETDRVLRQVNSVRVAGVAKM</sequence>
<evidence type="ECO:0000313" key="4">
    <source>
        <dbReference type="EMBL" id="KAF4711481.1"/>
    </source>
</evidence>
<gene>
    <name evidence="4" type="ORF">FOZ63_031851</name>
</gene>
<evidence type="ECO:0008006" key="6">
    <source>
        <dbReference type="Google" id="ProtNLM"/>
    </source>
</evidence>
<keyword evidence="2" id="KW-0288">FMN</keyword>
<dbReference type="CDD" id="cd04730">
    <property type="entry name" value="NPD_like"/>
    <property type="match status" value="1"/>
</dbReference>
<dbReference type="PANTHER" id="PTHR32332">
    <property type="entry name" value="2-NITROPROPANE DIOXYGENASE"/>
    <property type="match status" value="1"/>
</dbReference>
<accession>A0A7J6QTK5</accession>
<dbReference type="Proteomes" id="UP000553632">
    <property type="component" value="Unassembled WGS sequence"/>
</dbReference>
<dbReference type="GO" id="GO:0018580">
    <property type="term" value="F:nitronate monooxygenase activity"/>
    <property type="evidence" value="ECO:0007669"/>
    <property type="project" value="InterPro"/>
</dbReference>
<dbReference type="EMBL" id="JABANO010030685">
    <property type="protein sequence ID" value="KAF4711481.1"/>
    <property type="molecule type" value="Genomic_DNA"/>
</dbReference>
<comment type="caution">
    <text evidence="4">The sequence shown here is derived from an EMBL/GenBank/DDBJ whole genome shotgun (WGS) entry which is preliminary data.</text>
</comment>
<evidence type="ECO:0000256" key="2">
    <source>
        <dbReference type="ARBA" id="ARBA00022643"/>
    </source>
</evidence>
<dbReference type="SUPFAM" id="SSF51412">
    <property type="entry name" value="Inosine monophosphate dehydrogenase (IMPDH)"/>
    <property type="match status" value="1"/>
</dbReference>
<keyword evidence="1" id="KW-0285">Flavoprotein</keyword>
<dbReference type="InterPro" id="IPR013785">
    <property type="entry name" value="Aldolase_TIM"/>
</dbReference>
<dbReference type="InterPro" id="IPR004136">
    <property type="entry name" value="NMO"/>
</dbReference>
<dbReference type="Pfam" id="PF03060">
    <property type="entry name" value="NMO"/>
    <property type="match status" value="1"/>
</dbReference>
<protein>
    <recommendedName>
        <fullName evidence="6">Nitronate monooxygenase</fullName>
    </recommendedName>
</protein>
<name>A0A7J6QTK5_PEROL</name>
<reference evidence="4 5" key="1">
    <citation type="submission" date="2020-04" db="EMBL/GenBank/DDBJ databases">
        <title>Perkinsus olseni comparative genomics.</title>
        <authorList>
            <person name="Bogema D.R."/>
        </authorList>
    </citation>
    <scope>NUCLEOTIDE SEQUENCE [LARGE SCALE GENOMIC DNA]</scope>
    <source>
        <strain evidence="4 5">ATCC PRA-207</strain>
    </source>
</reference>
<evidence type="ECO:0000313" key="5">
    <source>
        <dbReference type="Proteomes" id="UP000553632"/>
    </source>
</evidence>
<dbReference type="PANTHER" id="PTHR32332:SF31">
    <property type="entry name" value="2-NITROPROPANE DIOXYGENASE FAMILY, PUTATIVE (AFU_ORTHOLOGUE AFUA_2G09850)-RELATED"/>
    <property type="match status" value="1"/>
</dbReference>
<evidence type="ECO:0000256" key="1">
    <source>
        <dbReference type="ARBA" id="ARBA00022630"/>
    </source>
</evidence>
<organism evidence="4 5">
    <name type="scientific">Perkinsus olseni</name>
    <name type="common">Perkinsus atlanticus</name>
    <dbReference type="NCBI Taxonomy" id="32597"/>
    <lineage>
        <taxon>Eukaryota</taxon>
        <taxon>Sar</taxon>
        <taxon>Alveolata</taxon>
        <taxon>Perkinsozoa</taxon>
        <taxon>Perkinsea</taxon>
        <taxon>Perkinsida</taxon>
        <taxon>Perkinsidae</taxon>
        <taxon>Perkinsus</taxon>
    </lineage>
</organism>
<dbReference type="AlphaFoldDB" id="A0A7J6QTK5"/>
<keyword evidence="5" id="KW-1185">Reference proteome</keyword>